<keyword evidence="6 12" id="KW-0028">Amino-acid biosynthesis</keyword>
<comment type="subcellular location">
    <subcellularLocation>
        <location evidence="12">Cytoplasm</location>
    </subcellularLocation>
</comment>
<evidence type="ECO:0000256" key="13">
    <source>
        <dbReference type="PIRNR" id="PIRNR001365"/>
    </source>
</evidence>
<dbReference type="EMBL" id="CP046401">
    <property type="protein sequence ID" value="QGY46835.1"/>
    <property type="molecule type" value="Genomic_DNA"/>
</dbReference>
<dbReference type="InterPro" id="IPR013785">
    <property type="entry name" value="Aldolase_TIM"/>
</dbReference>
<keyword evidence="8 12" id="KW-0457">Lysine biosynthesis</keyword>
<evidence type="ECO:0000256" key="4">
    <source>
        <dbReference type="ARBA" id="ARBA00012086"/>
    </source>
</evidence>
<keyword evidence="7 12" id="KW-0220">Diaminopimelate biosynthesis</keyword>
<name>A0A6I6JUN6_9BACT</name>
<keyword evidence="5 12" id="KW-0963">Cytoplasm</keyword>
<reference evidence="16 17" key="1">
    <citation type="submission" date="2019-11" db="EMBL/GenBank/DDBJ databases">
        <authorList>
            <person name="Zheng R.K."/>
            <person name="Sun C.M."/>
        </authorList>
    </citation>
    <scope>NUCLEOTIDE SEQUENCE [LARGE SCALE GENOMIC DNA]</scope>
    <source>
        <strain evidence="16 17">WC007</strain>
    </source>
</reference>
<keyword evidence="10 12" id="KW-0704">Schiff base</keyword>
<evidence type="ECO:0000256" key="12">
    <source>
        <dbReference type="HAMAP-Rule" id="MF_00418"/>
    </source>
</evidence>
<comment type="function">
    <text evidence="1 12">Catalyzes the condensation of (S)-aspartate-beta-semialdehyde [(S)-ASA] and pyruvate to 4-hydroxy-tetrahydrodipicolinate (HTPA).</text>
</comment>
<comment type="similarity">
    <text evidence="3 12 13">Belongs to the DapA family.</text>
</comment>
<keyword evidence="9 12" id="KW-0456">Lyase</keyword>
<dbReference type="InterPro" id="IPR020625">
    <property type="entry name" value="Schiff_base-form_aldolases_AS"/>
</dbReference>
<evidence type="ECO:0000256" key="15">
    <source>
        <dbReference type="PIRSR" id="PIRSR001365-2"/>
    </source>
</evidence>
<feature type="active site" description="Schiff-base intermediate with substrate" evidence="12 14">
    <location>
        <position position="164"/>
    </location>
</feature>
<feature type="binding site" evidence="12 15">
    <location>
        <position position="48"/>
    </location>
    <ligand>
        <name>pyruvate</name>
        <dbReference type="ChEBI" id="CHEBI:15361"/>
    </ligand>
</feature>
<dbReference type="GO" id="GO:0009089">
    <property type="term" value="P:lysine biosynthetic process via diaminopimelate"/>
    <property type="evidence" value="ECO:0007669"/>
    <property type="project" value="UniProtKB-UniRule"/>
</dbReference>
<evidence type="ECO:0000256" key="6">
    <source>
        <dbReference type="ARBA" id="ARBA00022605"/>
    </source>
</evidence>
<evidence type="ECO:0000256" key="9">
    <source>
        <dbReference type="ARBA" id="ARBA00023239"/>
    </source>
</evidence>
<dbReference type="InterPro" id="IPR005263">
    <property type="entry name" value="DapA"/>
</dbReference>
<evidence type="ECO:0000256" key="2">
    <source>
        <dbReference type="ARBA" id="ARBA00005120"/>
    </source>
</evidence>
<dbReference type="Pfam" id="PF00701">
    <property type="entry name" value="DHDPS"/>
    <property type="match status" value="1"/>
</dbReference>
<comment type="pathway">
    <text evidence="2 12">Amino-acid biosynthesis; L-lysine biosynthesis via DAP pathway; (S)-tetrahydrodipicolinate from L-aspartate: step 3/4.</text>
</comment>
<comment type="catalytic activity">
    <reaction evidence="11 12">
        <text>L-aspartate 4-semialdehyde + pyruvate = (2S,4S)-4-hydroxy-2,3,4,5-tetrahydrodipicolinate + H2O + H(+)</text>
        <dbReference type="Rhea" id="RHEA:34171"/>
        <dbReference type="ChEBI" id="CHEBI:15361"/>
        <dbReference type="ChEBI" id="CHEBI:15377"/>
        <dbReference type="ChEBI" id="CHEBI:15378"/>
        <dbReference type="ChEBI" id="CHEBI:67139"/>
        <dbReference type="ChEBI" id="CHEBI:537519"/>
        <dbReference type="EC" id="4.3.3.7"/>
    </reaction>
</comment>
<dbReference type="PRINTS" id="PR00146">
    <property type="entry name" value="DHPICSNTHASE"/>
</dbReference>
<feature type="site" description="Part of a proton relay during catalysis" evidence="12">
    <location>
        <position position="109"/>
    </location>
</feature>
<dbReference type="GO" id="GO:0019877">
    <property type="term" value="P:diaminopimelate biosynthetic process"/>
    <property type="evidence" value="ECO:0007669"/>
    <property type="project" value="UniProtKB-UniRule"/>
</dbReference>
<dbReference type="GO" id="GO:0008840">
    <property type="term" value="F:4-hydroxy-tetrahydrodipicolinate synthase activity"/>
    <property type="evidence" value="ECO:0007669"/>
    <property type="project" value="UniProtKB-UniRule"/>
</dbReference>
<dbReference type="HAMAP" id="MF_00418">
    <property type="entry name" value="DapA"/>
    <property type="match status" value="1"/>
</dbReference>
<dbReference type="GO" id="GO:0005829">
    <property type="term" value="C:cytosol"/>
    <property type="evidence" value="ECO:0007669"/>
    <property type="project" value="TreeGrafter"/>
</dbReference>
<evidence type="ECO:0000256" key="3">
    <source>
        <dbReference type="ARBA" id="ARBA00007592"/>
    </source>
</evidence>
<evidence type="ECO:0000313" key="16">
    <source>
        <dbReference type="EMBL" id="QGY46835.1"/>
    </source>
</evidence>
<dbReference type="SMART" id="SM01130">
    <property type="entry name" value="DHDPS"/>
    <property type="match status" value="1"/>
</dbReference>
<evidence type="ECO:0000256" key="7">
    <source>
        <dbReference type="ARBA" id="ARBA00022915"/>
    </source>
</evidence>
<evidence type="ECO:0000256" key="8">
    <source>
        <dbReference type="ARBA" id="ARBA00023154"/>
    </source>
</evidence>
<keyword evidence="17" id="KW-1185">Reference proteome</keyword>
<dbReference type="EC" id="4.3.3.7" evidence="4 12"/>
<dbReference type="Proteomes" id="UP000428260">
    <property type="component" value="Chromosome"/>
</dbReference>
<protein>
    <recommendedName>
        <fullName evidence="4 12">4-hydroxy-tetrahydrodipicolinate synthase</fullName>
        <shortName evidence="12">HTPA synthase</shortName>
        <ecNumber evidence="4 12">4.3.3.7</ecNumber>
    </recommendedName>
</protein>
<comment type="subunit">
    <text evidence="12">Homotetramer; dimer of dimers.</text>
</comment>
<feature type="binding site" evidence="12 15">
    <location>
        <position position="206"/>
    </location>
    <ligand>
        <name>pyruvate</name>
        <dbReference type="ChEBI" id="CHEBI:15361"/>
    </ligand>
</feature>
<feature type="site" description="Part of a proton relay during catalysis" evidence="12">
    <location>
        <position position="47"/>
    </location>
</feature>
<dbReference type="InterPro" id="IPR002220">
    <property type="entry name" value="DapA-like"/>
</dbReference>
<dbReference type="CDD" id="cd00950">
    <property type="entry name" value="DHDPS"/>
    <property type="match status" value="1"/>
</dbReference>
<evidence type="ECO:0000256" key="11">
    <source>
        <dbReference type="ARBA" id="ARBA00047836"/>
    </source>
</evidence>
<feature type="active site" description="Proton donor/acceptor" evidence="12 14">
    <location>
        <position position="135"/>
    </location>
</feature>
<comment type="caution">
    <text evidence="12">Was originally thought to be a dihydrodipicolinate synthase (DHDPS), catalyzing the condensation of (S)-aspartate-beta-semialdehyde [(S)-ASA] and pyruvate to dihydrodipicolinate (DHDP). However, it was shown in E.coli that the product of the enzymatic reaction is not dihydrodipicolinate but in fact (4S)-4-hydroxy-2,3,4,5-tetrahydro-(2S)-dipicolinic acid (HTPA), and that the consecutive dehydration reaction leading to DHDP is not spontaneous but catalyzed by DapB.</text>
</comment>
<evidence type="ECO:0000256" key="5">
    <source>
        <dbReference type="ARBA" id="ARBA00022490"/>
    </source>
</evidence>
<dbReference type="PANTHER" id="PTHR12128:SF66">
    <property type="entry name" value="4-HYDROXY-2-OXOGLUTARATE ALDOLASE, MITOCHONDRIAL"/>
    <property type="match status" value="1"/>
</dbReference>
<sequence length="292" mass="31774">MRQLFTGAGVALVTPFKKDNSVDFKSLEVIVNNQVQGKMDYLVALGTTAETPTLSAGEKQDIVKLIKDKSDGLPVVVGMGGNDTRKIIKQIDKFDFNGVSGLLIVTPYYNKPSQEGMFVHYSEIAKASPVPIILYNVPSRTGVNLEAETVARLAETSEKIAAVKEASGILSQITKIGKYTPDNFTVISGDDVLALPIISIGGKGVISVIANALPGKLSKLIHLALEGKFSESLEMHFEMIDLFKLLFKEGNPGGIKALLHYQGIIENVLRSPLYKNSDETYNEVKEAYLKLK</sequence>
<dbReference type="RefSeq" id="WP_158870121.1">
    <property type="nucleotide sequence ID" value="NZ_CP046401.1"/>
</dbReference>
<dbReference type="NCBIfam" id="TIGR00674">
    <property type="entry name" value="dapA"/>
    <property type="match status" value="1"/>
</dbReference>
<dbReference type="KEGG" id="mcos:GM418_25205"/>
<organism evidence="16 17">
    <name type="scientific">Maribellus comscasis</name>
    <dbReference type="NCBI Taxonomy" id="2681766"/>
    <lineage>
        <taxon>Bacteria</taxon>
        <taxon>Pseudomonadati</taxon>
        <taxon>Bacteroidota</taxon>
        <taxon>Bacteroidia</taxon>
        <taxon>Marinilabiliales</taxon>
        <taxon>Prolixibacteraceae</taxon>
        <taxon>Maribellus</taxon>
    </lineage>
</organism>
<dbReference type="SUPFAM" id="SSF51569">
    <property type="entry name" value="Aldolase"/>
    <property type="match status" value="1"/>
</dbReference>
<evidence type="ECO:0000256" key="10">
    <source>
        <dbReference type="ARBA" id="ARBA00023270"/>
    </source>
</evidence>
<evidence type="ECO:0000313" key="17">
    <source>
        <dbReference type="Proteomes" id="UP000428260"/>
    </source>
</evidence>
<dbReference type="PROSITE" id="PS00666">
    <property type="entry name" value="DHDPS_2"/>
    <property type="match status" value="1"/>
</dbReference>
<dbReference type="PANTHER" id="PTHR12128">
    <property type="entry name" value="DIHYDRODIPICOLINATE SYNTHASE"/>
    <property type="match status" value="1"/>
</dbReference>
<dbReference type="Gene3D" id="3.20.20.70">
    <property type="entry name" value="Aldolase class I"/>
    <property type="match status" value="1"/>
</dbReference>
<proteinExistence type="inferred from homology"/>
<gene>
    <name evidence="12" type="primary">dapA</name>
    <name evidence="16" type="ORF">GM418_25205</name>
</gene>
<dbReference type="PIRSF" id="PIRSF001365">
    <property type="entry name" value="DHDPS"/>
    <property type="match status" value="1"/>
</dbReference>
<dbReference type="AlphaFoldDB" id="A0A6I6JUN6"/>
<evidence type="ECO:0000256" key="14">
    <source>
        <dbReference type="PIRSR" id="PIRSR001365-1"/>
    </source>
</evidence>
<accession>A0A6I6JUN6</accession>
<dbReference type="UniPathway" id="UPA00034">
    <property type="reaction ID" value="UER00017"/>
</dbReference>
<evidence type="ECO:0000256" key="1">
    <source>
        <dbReference type="ARBA" id="ARBA00003294"/>
    </source>
</evidence>